<comment type="caution">
    <text evidence="1">The sequence shown here is derived from an EMBL/GenBank/DDBJ whole genome shotgun (WGS) entry which is preliminary data.</text>
</comment>
<dbReference type="EMBL" id="QRWQ01000001">
    <property type="protein sequence ID" value="RGT41843.1"/>
    <property type="molecule type" value="Genomic_DNA"/>
</dbReference>
<gene>
    <name evidence="1" type="ORF">DWX36_01055</name>
</gene>
<protein>
    <submittedName>
        <fullName evidence="1">Uncharacterized protein</fullName>
    </submittedName>
</protein>
<proteinExistence type="predicted"/>
<organism evidence="1 2">
    <name type="scientific">Mediterraneibacter gnavus</name>
    <name type="common">Ruminococcus gnavus</name>
    <dbReference type="NCBI Taxonomy" id="33038"/>
    <lineage>
        <taxon>Bacteria</taxon>
        <taxon>Bacillati</taxon>
        <taxon>Bacillota</taxon>
        <taxon>Clostridia</taxon>
        <taxon>Lachnospirales</taxon>
        <taxon>Lachnospiraceae</taxon>
        <taxon>Mediterraneibacter</taxon>
    </lineage>
</organism>
<name>A0A412NNG8_MEDGN</name>
<reference evidence="1 2" key="1">
    <citation type="submission" date="2018-08" db="EMBL/GenBank/DDBJ databases">
        <title>A genome reference for cultivated species of the human gut microbiota.</title>
        <authorList>
            <person name="Zou Y."/>
            <person name="Xue W."/>
            <person name="Luo G."/>
        </authorList>
    </citation>
    <scope>NUCLEOTIDE SEQUENCE [LARGE SCALE GENOMIC DNA]</scope>
    <source>
        <strain evidence="1 2">AF19-16AC</strain>
    </source>
</reference>
<dbReference type="AlphaFoldDB" id="A0A412NNG8"/>
<evidence type="ECO:0000313" key="1">
    <source>
        <dbReference type="EMBL" id="RGT41843.1"/>
    </source>
</evidence>
<sequence length="84" mass="9640">MKVDCAKSTGEVCSDFCNIDSGISLKRQKRHQKAKNCFLVSFFMFRLAKGGKTRTTFDRIYLYNGLECGKVENPNTFYPNCIVR</sequence>
<evidence type="ECO:0000313" key="2">
    <source>
        <dbReference type="Proteomes" id="UP000283834"/>
    </source>
</evidence>
<dbReference type="Proteomes" id="UP000283834">
    <property type="component" value="Unassembled WGS sequence"/>
</dbReference>
<accession>A0A412NNG8</accession>